<dbReference type="AlphaFoldDB" id="K6V925"/>
<dbReference type="Proteomes" id="UP000008363">
    <property type="component" value="Unassembled WGS sequence"/>
</dbReference>
<comment type="caution">
    <text evidence="1">The sequence shown here is derived from an EMBL/GenBank/DDBJ whole genome shotgun (WGS) entry which is preliminary data.</text>
</comment>
<dbReference type="RefSeq" id="WP_006337406.1">
    <property type="nucleotide sequence ID" value="NZ_BAHC01000188.1"/>
</dbReference>
<proteinExistence type="predicted"/>
<reference evidence="1 2" key="1">
    <citation type="submission" date="2012-08" db="EMBL/GenBank/DDBJ databases">
        <title>Whole genome shotgun sequence of Gordonia rhizosphera NBRC 16068.</title>
        <authorList>
            <person name="Takarada H."/>
            <person name="Isaki S."/>
            <person name="Hosoyama A."/>
            <person name="Tsuchikane K."/>
            <person name="Katsumata H."/>
            <person name="Baba S."/>
            <person name="Ohji S."/>
            <person name="Yamazaki S."/>
            <person name="Fujita N."/>
        </authorList>
    </citation>
    <scope>NUCLEOTIDE SEQUENCE [LARGE SCALE GENOMIC DNA]</scope>
    <source>
        <strain evidence="1 2">NBRC 16068</strain>
    </source>
</reference>
<dbReference type="EMBL" id="BAHC01000188">
    <property type="protein sequence ID" value="GAB92723.1"/>
    <property type="molecule type" value="Genomic_DNA"/>
</dbReference>
<keyword evidence="2" id="KW-1185">Reference proteome</keyword>
<name>K6V925_9ACTN</name>
<gene>
    <name evidence="1" type="ORF">GORHZ_188_00150</name>
</gene>
<evidence type="ECO:0000313" key="1">
    <source>
        <dbReference type="EMBL" id="GAB92723.1"/>
    </source>
</evidence>
<sequence>MTEALLEQLPHFSEYDPGAEGEGSLDPLGLSAIADRIADRLVPGLRARMSQPRFVSLAVAGAHACQPLRDLTSSDGRTTFDIAFEWIVVEAMVRHRSSAEIRGLPGMQKATRAQRVGRRLGSTTYLSGPRVFGFTGVYRPFALDSGALEETGMPGPEAEVLLDAWERDRGLGGFVSGASGSNGAKLRREIVRACEGALRAGEVTIAPGNKAMRRIAEVMAPSDAGSCERAVLRSFIVRSGYDQSHEIRTELCSLLLEMRHGDMSQRDVADAVMQSDDVSAPTRAALLAASTYEQCATAIEKSFRRILQDASAHGGGFSISQAAKTPHLSDIATALPAQVSHAIEAASNLDDQLAADISNCLNGFEETMDPAAFVNRLLSRHDQVQTDKQKRLWIDPHGKNWLVRPPYRNQSVDLTNTNWIHPMRLKTLANFLQETA</sequence>
<accession>K6V925</accession>
<evidence type="ECO:0000313" key="2">
    <source>
        <dbReference type="Proteomes" id="UP000008363"/>
    </source>
</evidence>
<dbReference type="OrthoDB" id="4485826at2"/>
<dbReference type="eggNOG" id="ENOG502ZKBC">
    <property type="taxonomic scope" value="Bacteria"/>
</dbReference>
<dbReference type="STRING" id="1108045.GORHZ_188_00150"/>
<protein>
    <submittedName>
        <fullName evidence="1">Uncharacterized protein</fullName>
    </submittedName>
</protein>
<organism evidence="1 2">
    <name type="scientific">Gordonia rhizosphera NBRC 16068</name>
    <dbReference type="NCBI Taxonomy" id="1108045"/>
    <lineage>
        <taxon>Bacteria</taxon>
        <taxon>Bacillati</taxon>
        <taxon>Actinomycetota</taxon>
        <taxon>Actinomycetes</taxon>
        <taxon>Mycobacteriales</taxon>
        <taxon>Gordoniaceae</taxon>
        <taxon>Gordonia</taxon>
    </lineage>
</organism>